<feature type="transmembrane region" description="Helical" evidence="5">
    <location>
        <begin position="171"/>
        <end position="188"/>
    </location>
</feature>
<gene>
    <name evidence="7" type="ORF">FVR03_13180</name>
</gene>
<feature type="transmembrane region" description="Helical" evidence="5">
    <location>
        <begin position="373"/>
        <end position="392"/>
    </location>
</feature>
<dbReference type="PANTHER" id="PTHR37422:SF17">
    <property type="entry name" value="O-ANTIGEN LIGASE"/>
    <property type="match status" value="1"/>
</dbReference>
<reference evidence="7 8" key="1">
    <citation type="submission" date="2019-08" db="EMBL/GenBank/DDBJ databases">
        <authorList>
            <person name="Shi S."/>
        </authorList>
    </citation>
    <scope>NUCLEOTIDE SEQUENCE [LARGE SCALE GENOMIC DNA]</scope>
    <source>
        <strain evidence="7 8">GY10130</strain>
    </source>
</reference>
<evidence type="ECO:0000256" key="3">
    <source>
        <dbReference type="ARBA" id="ARBA00022989"/>
    </source>
</evidence>
<keyword evidence="4 5" id="KW-0472">Membrane</keyword>
<evidence type="ECO:0000256" key="2">
    <source>
        <dbReference type="ARBA" id="ARBA00022692"/>
    </source>
</evidence>
<accession>A0A5C8K2R5</accession>
<evidence type="ECO:0000256" key="1">
    <source>
        <dbReference type="ARBA" id="ARBA00004141"/>
    </source>
</evidence>
<sequence length="426" mass="49161">MLMNKAAGKYSKDIQDKIYFYLLMSFGFCLILPRNFTVIILILLLLNWLVKLDFKNSFLKLINCSYFIVFILPFAILIIWLFGTDNFEYAFFKIEKSLALFIFPLVIFSSRPLQQNEYRKIFKAFILSISIGSIIAVLFALYKRYIVSGLTLIELNNFFIDIPLLYMSHIYFGYYVVTAVILTIYIYMTEPNLKTGTRTAIAILLLYLCVFIMLCAGLASFISILAVGLFLTIAYYSQINKRFLIAFALMATTIGCLVVLKGSNNTLERYKQRFNVSFKTIENNPYNYSSTRIGPLLAGLTIIKDNWFLGVGTGDTQDEMAVVYVEKGLDRLLGFNSHNQYLDFLMTFGIIGLFVLCLFYFYPLIKSLKLRQYHYTCFLFMIIICSITENILENNKCIFLLAFFNTLLASQMVTNNAAKHFIKRTI</sequence>
<feature type="transmembrane region" description="Helical" evidence="5">
    <location>
        <begin position="61"/>
        <end position="83"/>
    </location>
</feature>
<dbReference type="AlphaFoldDB" id="A0A5C8K2R5"/>
<evidence type="ECO:0000256" key="5">
    <source>
        <dbReference type="SAM" id="Phobius"/>
    </source>
</evidence>
<feature type="transmembrane region" description="Helical" evidence="5">
    <location>
        <begin position="121"/>
        <end position="139"/>
    </location>
</feature>
<evidence type="ECO:0000313" key="8">
    <source>
        <dbReference type="Proteomes" id="UP000321926"/>
    </source>
</evidence>
<feature type="transmembrane region" description="Helical" evidence="5">
    <location>
        <begin position="20"/>
        <end position="49"/>
    </location>
</feature>
<evidence type="ECO:0000259" key="6">
    <source>
        <dbReference type="Pfam" id="PF04932"/>
    </source>
</evidence>
<dbReference type="InterPro" id="IPR051533">
    <property type="entry name" value="WaaL-like"/>
</dbReference>
<feature type="transmembrane region" description="Helical" evidence="5">
    <location>
        <begin position="341"/>
        <end position="361"/>
    </location>
</feature>
<evidence type="ECO:0000256" key="4">
    <source>
        <dbReference type="ARBA" id="ARBA00023136"/>
    </source>
</evidence>
<dbReference type="Pfam" id="PF04932">
    <property type="entry name" value="Wzy_C"/>
    <property type="match status" value="1"/>
</dbReference>
<protein>
    <submittedName>
        <fullName evidence="7">O-antigen ligase family protein</fullName>
    </submittedName>
</protein>
<dbReference type="GO" id="GO:0016020">
    <property type="term" value="C:membrane"/>
    <property type="evidence" value="ECO:0007669"/>
    <property type="project" value="UniProtKB-SubCell"/>
</dbReference>
<keyword evidence="8" id="KW-1185">Reference proteome</keyword>
<dbReference type="Proteomes" id="UP000321926">
    <property type="component" value="Unassembled WGS sequence"/>
</dbReference>
<proteinExistence type="predicted"/>
<keyword evidence="2 5" id="KW-0812">Transmembrane</keyword>
<dbReference type="GO" id="GO:0016874">
    <property type="term" value="F:ligase activity"/>
    <property type="evidence" value="ECO:0007669"/>
    <property type="project" value="UniProtKB-KW"/>
</dbReference>
<keyword evidence="3 5" id="KW-1133">Transmembrane helix</keyword>
<dbReference type="OrthoDB" id="747420at2"/>
<dbReference type="InterPro" id="IPR007016">
    <property type="entry name" value="O-antigen_ligase-rel_domated"/>
</dbReference>
<evidence type="ECO:0000313" key="7">
    <source>
        <dbReference type="EMBL" id="TXK44902.1"/>
    </source>
</evidence>
<feature type="transmembrane region" description="Helical" evidence="5">
    <location>
        <begin position="243"/>
        <end position="260"/>
    </location>
</feature>
<feature type="transmembrane region" description="Helical" evidence="5">
    <location>
        <begin position="200"/>
        <end position="231"/>
    </location>
</feature>
<name>A0A5C8K2R5_9BACT</name>
<comment type="caution">
    <text evidence="7">The sequence shown here is derived from an EMBL/GenBank/DDBJ whole genome shotgun (WGS) entry which is preliminary data.</text>
</comment>
<dbReference type="EMBL" id="VRTY01000046">
    <property type="protein sequence ID" value="TXK44902.1"/>
    <property type="molecule type" value="Genomic_DNA"/>
</dbReference>
<dbReference type="PANTHER" id="PTHR37422">
    <property type="entry name" value="TEICHURONIC ACID BIOSYNTHESIS PROTEIN TUAE"/>
    <property type="match status" value="1"/>
</dbReference>
<keyword evidence="7" id="KW-0436">Ligase</keyword>
<feature type="transmembrane region" description="Helical" evidence="5">
    <location>
        <begin position="398"/>
        <end position="418"/>
    </location>
</feature>
<feature type="domain" description="O-antigen ligase-related" evidence="6">
    <location>
        <begin position="204"/>
        <end position="356"/>
    </location>
</feature>
<comment type="subcellular location">
    <subcellularLocation>
        <location evidence="1">Membrane</location>
        <topology evidence="1">Multi-pass membrane protein</topology>
    </subcellularLocation>
</comment>
<organism evidence="7 8">
    <name type="scientific">Pontibacter qinzhouensis</name>
    <dbReference type="NCBI Taxonomy" id="2603253"/>
    <lineage>
        <taxon>Bacteria</taxon>
        <taxon>Pseudomonadati</taxon>
        <taxon>Bacteroidota</taxon>
        <taxon>Cytophagia</taxon>
        <taxon>Cytophagales</taxon>
        <taxon>Hymenobacteraceae</taxon>
        <taxon>Pontibacter</taxon>
    </lineage>
</organism>